<gene>
    <name evidence="2" type="ORF">ENP77_03760</name>
</gene>
<dbReference type="AlphaFoldDB" id="A0A7C1PDN7"/>
<dbReference type="InterPro" id="IPR058592">
    <property type="entry name" value="Gtf3_C"/>
</dbReference>
<dbReference type="Pfam" id="PF26337">
    <property type="entry name" value="Gtf3_C"/>
    <property type="match status" value="1"/>
</dbReference>
<name>A0A7C1PDN7_THEPE</name>
<reference evidence="2" key="1">
    <citation type="journal article" date="2020" name="mSystems">
        <title>Genome- and Community-Level Interaction Insights into Carbon Utilization and Element Cycling Functions of Hydrothermarchaeota in Hydrothermal Sediment.</title>
        <authorList>
            <person name="Zhou Z."/>
            <person name="Liu Y."/>
            <person name="Xu W."/>
            <person name="Pan J."/>
            <person name="Luo Z.H."/>
            <person name="Li M."/>
        </authorList>
    </citation>
    <scope>NUCLEOTIDE SEQUENCE [LARGE SCALE GENOMIC DNA]</scope>
    <source>
        <strain evidence="2">SpSt-25</strain>
    </source>
</reference>
<protein>
    <recommendedName>
        <fullName evidence="1">Glucosyltransferase 3-like C-terminal domain-containing protein</fullName>
    </recommendedName>
</protein>
<proteinExistence type="predicted"/>
<accession>A0A7C1PDN7</accession>
<evidence type="ECO:0000313" key="2">
    <source>
        <dbReference type="EMBL" id="HEB48890.1"/>
    </source>
</evidence>
<evidence type="ECO:0000259" key="1">
    <source>
        <dbReference type="Pfam" id="PF26337"/>
    </source>
</evidence>
<dbReference type="Gene3D" id="3.40.50.2000">
    <property type="entry name" value="Glycogen Phosphorylase B"/>
    <property type="match status" value="2"/>
</dbReference>
<organism evidence="2">
    <name type="scientific">Thermofilum pendens</name>
    <dbReference type="NCBI Taxonomy" id="2269"/>
    <lineage>
        <taxon>Archaea</taxon>
        <taxon>Thermoproteota</taxon>
        <taxon>Thermoprotei</taxon>
        <taxon>Thermofilales</taxon>
        <taxon>Thermofilaceae</taxon>
        <taxon>Thermofilum</taxon>
    </lineage>
</organism>
<feature type="domain" description="Glucosyltransferase 3-like C-terminal" evidence="1">
    <location>
        <begin position="183"/>
        <end position="316"/>
    </location>
</feature>
<dbReference type="SUPFAM" id="SSF53756">
    <property type="entry name" value="UDP-Glycosyltransferase/glycogen phosphorylase"/>
    <property type="match status" value="1"/>
</dbReference>
<sequence length="325" mass="37156">MHQDVRSPFERRCYGAKVFTLLRSLKNIERLALAAEKYDVVIVPYTTSFFHPLNPFEARVTVRLITKLLKRAHVILYVYDSPVLRKLVFDGRAPLHAVEAEKQLFGAAEAIMVFNTYFKEFIRDVYGIEADRLIEFHLLDNYVKFTPPLHKTLGSPRKIVWAGNLSNLGSLPESVAHLRGAVLLAYGYGRVSSPLRRSVKYGGLILNEEELVRNISHADFGLLYYGTRASSYLIFGSSMKFSTYIVSGLPVITTSDAVYPALLVRRYNVGWVISNVEQLGDLLEEIDEVEYNRVRRNVLALSQKIRRGYFFKKALVSSIRRVSRR</sequence>
<dbReference type="EMBL" id="DSKP01000131">
    <property type="protein sequence ID" value="HEB48890.1"/>
    <property type="molecule type" value="Genomic_DNA"/>
</dbReference>
<comment type="caution">
    <text evidence="2">The sequence shown here is derived from an EMBL/GenBank/DDBJ whole genome shotgun (WGS) entry which is preliminary data.</text>
</comment>